<dbReference type="PANTHER" id="PTHR21669:SF28">
    <property type="entry name" value="YEMANUCLEIN"/>
    <property type="match status" value="1"/>
</dbReference>
<evidence type="ECO:0000313" key="3">
    <source>
        <dbReference type="Proteomes" id="UP000515123"/>
    </source>
</evidence>
<feature type="compositionally biased region" description="Polar residues" evidence="1">
    <location>
        <begin position="701"/>
        <end position="714"/>
    </location>
</feature>
<dbReference type="GeneID" id="109710360"/>
<name>A0A6P5EXC8_ANACO</name>
<dbReference type="GO" id="GO:0005634">
    <property type="term" value="C:nucleus"/>
    <property type="evidence" value="ECO:0007669"/>
    <property type="project" value="TreeGrafter"/>
</dbReference>
<feature type="domain" description="Hpc2-related" evidence="2">
    <location>
        <begin position="112"/>
        <end position="160"/>
    </location>
</feature>
<dbReference type="AlphaFoldDB" id="A0A6P5EXC8"/>
<accession>A0A6P5EXC8</accession>
<dbReference type="Proteomes" id="UP000515123">
    <property type="component" value="Linkage group 5"/>
</dbReference>
<feature type="region of interest" description="Disordered" evidence="1">
    <location>
        <begin position="663"/>
        <end position="723"/>
    </location>
</feature>
<dbReference type="PANTHER" id="PTHR21669">
    <property type="entry name" value="CAPZ-INTERACTING PROTEIN AND RELATED PROTEINS"/>
    <property type="match status" value="1"/>
</dbReference>
<feature type="region of interest" description="Disordered" evidence="1">
    <location>
        <begin position="105"/>
        <end position="127"/>
    </location>
</feature>
<evidence type="ECO:0000259" key="2">
    <source>
        <dbReference type="Pfam" id="PF08729"/>
    </source>
</evidence>
<dbReference type="RefSeq" id="XP_020088461.1">
    <property type="nucleotide sequence ID" value="XM_020232872.1"/>
</dbReference>
<feature type="compositionally biased region" description="Basic and acidic residues" evidence="1">
    <location>
        <begin position="680"/>
        <end position="690"/>
    </location>
</feature>
<reference evidence="4" key="2">
    <citation type="submission" date="2025-08" db="UniProtKB">
        <authorList>
            <consortium name="RefSeq"/>
        </authorList>
    </citation>
    <scope>IDENTIFICATION</scope>
    <source>
        <tissue evidence="4">Leaf</tissue>
    </source>
</reference>
<evidence type="ECO:0000313" key="4">
    <source>
        <dbReference type="RefSeq" id="XP_020088461.1"/>
    </source>
</evidence>
<feature type="compositionally biased region" description="Polar residues" evidence="1">
    <location>
        <begin position="592"/>
        <end position="601"/>
    </location>
</feature>
<feature type="region of interest" description="Disordered" evidence="1">
    <location>
        <begin position="592"/>
        <end position="637"/>
    </location>
</feature>
<feature type="compositionally biased region" description="Low complexity" evidence="1">
    <location>
        <begin position="7"/>
        <end position="17"/>
    </location>
</feature>
<dbReference type="OrthoDB" id="68076at2759"/>
<protein>
    <submittedName>
        <fullName evidence="4">Ubinuclein-1-like</fullName>
    </submittedName>
</protein>
<feature type="compositionally biased region" description="Basic and acidic residues" evidence="1">
    <location>
        <begin position="180"/>
        <end position="194"/>
    </location>
</feature>
<keyword evidence="3" id="KW-1185">Reference proteome</keyword>
<organism evidence="3 4">
    <name type="scientific">Ananas comosus</name>
    <name type="common">Pineapple</name>
    <name type="synonym">Ananas ananas</name>
    <dbReference type="NCBI Taxonomy" id="4615"/>
    <lineage>
        <taxon>Eukaryota</taxon>
        <taxon>Viridiplantae</taxon>
        <taxon>Streptophyta</taxon>
        <taxon>Embryophyta</taxon>
        <taxon>Tracheophyta</taxon>
        <taxon>Spermatophyta</taxon>
        <taxon>Magnoliopsida</taxon>
        <taxon>Liliopsida</taxon>
        <taxon>Poales</taxon>
        <taxon>Bromeliaceae</taxon>
        <taxon>Bromelioideae</taxon>
        <taxon>Ananas</taxon>
    </lineage>
</organism>
<feature type="region of interest" description="Disordered" evidence="1">
    <location>
        <begin position="53"/>
        <end position="90"/>
    </location>
</feature>
<evidence type="ECO:0000256" key="1">
    <source>
        <dbReference type="SAM" id="MobiDB-lite"/>
    </source>
</evidence>
<dbReference type="InterPro" id="IPR014840">
    <property type="entry name" value="HRD"/>
</dbReference>
<feature type="region of interest" description="Disordered" evidence="1">
    <location>
        <begin position="1"/>
        <end position="21"/>
    </location>
</feature>
<dbReference type="GO" id="GO:0006325">
    <property type="term" value="P:chromatin organization"/>
    <property type="evidence" value="ECO:0007669"/>
    <property type="project" value="TreeGrafter"/>
</dbReference>
<gene>
    <name evidence="4" type="primary">LOC109710360</name>
</gene>
<sequence length="723" mass="80738">MEPANPPNVAAAAEVAAQSPEEERRMQFYVELKPGETTIVSWKKLLREAAKEGGDSAPQVGVDPVFADQAGPSGPIIPAENELKDDQPPQNRFSAVIEKIERLYMGKQSSDEEELDDIPDDDQYDTEDSFIDDAELDEYFQVDKLATKHTGYFVNKGKLEQIEPSSTPNVMLNRRRRKDSTKVRGEKDRDHDASMGDMQMITVAGSASVARGKSSSRDLGLYGEHFHEERRRMKNSLKAPTAVLKKKFGDYTSSVDNPTSAKLSDNIVLSLPSVRKEFQRHKAGASSHYEGQIKKSSLIDENARANKVRRKEHYAAGEFADMNSYGSVYPTQTIQPTYAKEKEGSSMRPKGTTLERAIRDLEKIVAESRPPSHDVHVVDPATQGAKRRLPQEVKQKLAKVARLSATRGKISEDELLDRLMGILGHLVQRETLKRNIRQMVELGLSAKQQKADRFQQIKKEINEMIRAHVSQMQTRASEQLDGSADDFQEGINSNVRKDLKGRYRMDAALEDRICDLYDLYVEGMDEDKGPQSRKLYVQLAELWPHGYMDNVGIKDAIYRSKERKRALYRPHKVRDEERIKRKKLASAVRVEVNSQTSTQGRAIQERPAIDSASHTIVPSNKPLSNQPLPSPTAEPGLIQGSKMIDKAQLGGSSAIADFDVKKKLKRKSESEPGETLVHPLKVDAQHGKERNKPHKLGDGANATNQAKLSPQVSGGPSGSDHPN</sequence>
<proteinExistence type="predicted"/>
<reference evidence="3" key="1">
    <citation type="journal article" date="2015" name="Nat. Genet.">
        <title>The pineapple genome and the evolution of CAM photosynthesis.</title>
        <authorList>
            <person name="Ming R."/>
            <person name="VanBuren R."/>
            <person name="Wai C.M."/>
            <person name="Tang H."/>
            <person name="Schatz M.C."/>
            <person name="Bowers J.E."/>
            <person name="Lyons E."/>
            <person name="Wang M.L."/>
            <person name="Chen J."/>
            <person name="Biggers E."/>
            <person name="Zhang J."/>
            <person name="Huang L."/>
            <person name="Zhang L."/>
            <person name="Miao W."/>
            <person name="Zhang J."/>
            <person name="Ye Z."/>
            <person name="Miao C."/>
            <person name="Lin Z."/>
            <person name="Wang H."/>
            <person name="Zhou H."/>
            <person name="Yim W.C."/>
            <person name="Priest H.D."/>
            <person name="Zheng C."/>
            <person name="Woodhouse M."/>
            <person name="Edger P.P."/>
            <person name="Guyot R."/>
            <person name="Guo H.B."/>
            <person name="Guo H."/>
            <person name="Zheng G."/>
            <person name="Singh R."/>
            <person name="Sharma A."/>
            <person name="Min X."/>
            <person name="Zheng Y."/>
            <person name="Lee H."/>
            <person name="Gurtowski J."/>
            <person name="Sedlazeck F.J."/>
            <person name="Harkess A."/>
            <person name="McKain M.R."/>
            <person name="Liao Z."/>
            <person name="Fang J."/>
            <person name="Liu J."/>
            <person name="Zhang X."/>
            <person name="Zhang Q."/>
            <person name="Hu W."/>
            <person name="Qin Y."/>
            <person name="Wang K."/>
            <person name="Chen L.Y."/>
            <person name="Shirley N."/>
            <person name="Lin Y.R."/>
            <person name="Liu L.Y."/>
            <person name="Hernandez A.G."/>
            <person name="Wright C.L."/>
            <person name="Bulone V."/>
            <person name="Tuskan G.A."/>
            <person name="Heath K."/>
            <person name="Zee F."/>
            <person name="Moore P.H."/>
            <person name="Sunkar R."/>
            <person name="Leebens-Mack J.H."/>
            <person name="Mockler T."/>
            <person name="Bennetzen J.L."/>
            <person name="Freeling M."/>
            <person name="Sankoff D."/>
            <person name="Paterson A.H."/>
            <person name="Zhu X."/>
            <person name="Yang X."/>
            <person name="Smith J.A."/>
            <person name="Cushman J.C."/>
            <person name="Paull R.E."/>
            <person name="Yu Q."/>
        </authorList>
    </citation>
    <scope>NUCLEOTIDE SEQUENCE [LARGE SCALE GENOMIC DNA]</scope>
    <source>
        <strain evidence="3">cv. F153</strain>
    </source>
</reference>
<feature type="compositionally biased region" description="Acidic residues" evidence="1">
    <location>
        <begin position="111"/>
        <end position="127"/>
    </location>
</feature>
<feature type="compositionally biased region" description="Polar residues" evidence="1">
    <location>
        <begin position="612"/>
        <end position="627"/>
    </location>
</feature>
<dbReference type="Pfam" id="PF08729">
    <property type="entry name" value="HUN"/>
    <property type="match status" value="1"/>
</dbReference>
<feature type="region of interest" description="Disordered" evidence="1">
    <location>
        <begin position="164"/>
        <end position="198"/>
    </location>
</feature>